<evidence type="ECO:0000313" key="4">
    <source>
        <dbReference type="Proteomes" id="UP000076848"/>
    </source>
</evidence>
<organism evidence="3 4">
    <name type="scientific">Bordetella ansorpii</name>
    <dbReference type="NCBI Taxonomy" id="288768"/>
    <lineage>
        <taxon>Bacteria</taxon>
        <taxon>Pseudomonadati</taxon>
        <taxon>Pseudomonadota</taxon>
        <taxon>Betaproteobacteria</taxon>
        <taxon>Burkholderiales</taxon>
        <taxon>Alcaligenaceae</taxon>
        <taxon>Bordetella</taxon>
    </lineage>
</organism>
<accession>A0A157SL62</accession>
<keyword evidence="3" id="KW-0966">Cell projection</keyword>
<feature type="compositionally biased region" description="Low complexity" evidence="1">
    <location>
        <begin position="286"/>
        <end position="300"/>
    </location>
</feature>
<feature type="region of interest" description="Disordered" evidence="1">
    <location>
        <begin position="275"/>
        <end position="332"/>
    </location>
</feature>
<dbReference type="RefSeq" id="WP_066129526.1">
    <property type="nucleotide sequence ID" value="NZ_FKIF01000007.1"/>
</dbReference>
<keyword evidence="4" id="KW-1185">Reference proteome</keyword>
<dbReference type="AlphaFoldDB" id="A0A157SL62"/>
<proteinExistence type="predicted"/>
<dbReference type="Pfam" id="PF02120">
    <property type="entry name" value="Flg_hook"/>
    <property type="match status" value="1"/>
</dbReference>
<sequence length="461" mass="46654">MSIGPPALGNILVQRLDAVLGTTMAAHANLISGARPDAVTQPGESARPDGTENATRGPRQGVDTVDGAGNGRQNAITDAKTAAALALAARGLVTRSDLTASAPTTLGMTARTILTLLALFPEKAPPIAGRAPLWTPAAGDDASPDSPSGPRTGAPATATGGGNAGQASAGASTGGATPASAQAPQTGTASQAQAGTASQTQTGTASQAQAGTARPAQAPAAGETAPVAPRADTPPPAALAQALRSVLQNSGLFYESHLTQMAYGQRTPGQLAAEPQAGMRMPPGQADAAASAARQAMTDALAPRDTAQQPSSTSSATVSLSGGGQPSSPAQALASIHPDATLLVRQQLDVLANQSVAWQGQPWPDTEMEWEVERDRTAGGTEIEDGHWATRIKLDLPRLGLVEARINLVDNQLMMHLAAPRSAAELSRHGDGLRQRMTAAGLTLTQLNVDVLPPSPFVIEP</sequence>
<feature type="compositionally biased region" description="Low complexity" evidence="1">
    <location>
        <begin position="165"/>
        <end position="229"/>
    </location>
</feature>
<dbReference type="STRING" id="288768.SAMEA3906486_03410"/>
<feature type="compositionally biased region" description="Low complexity" evidence="1">
    <location>
        <begin position="311"/>
        <end position="320"/>
    </location>
</feature>
<feature type="region of interest" description="Disordered" evidence="1">
    <location>
        <begin position="35"/>
        <end position="73"/>
    </location>
</feature>
<gene>
    <name evidence="3" type="ORF">SAMEA3906486_03410</name>
</gene>
<dbReference type="InterPro" id="IPR038610">
    <property type="entry name" value="FliK-like_C_sf"/>
</dbReference>
<reference evidence="3 4" key="1">
    <citation type="submission" date="2016-04" db="EMBL/GenBank/DDBJ databases">
        <authorList>
            <consortium name="Pathogen Informatics"/>
        </authorList>
    </citation>
    <scope>NUCLEOTIDE SEQUENCE [LARGE SCALE GENOMIC DNA]</scope>
    <source>
        <strain evidence="3 4">H050680373</strain>
    </source>
</reference>
<name>A0A157SL62_9BORD</name>
<keyword evidence="3" id="KW-0969">Cilium</keyword>
<dbReference type="Proteomes" id="UP000076848">
    <property type="component" value="Unassembled WGS sequence"/>
</dbReference>
<feature type="region of interest" description="Disordered" evidence="1">
    <location>
        <begin position="130"/>
        <end position="235"/>
    </location>
</feature>
<feature type="domain" description="Flagellar hook-length control protein-like C-terminal" evidence="2">
    <location>
        <begin position="381"/>
        <end position="451"/>
    </location>
</feature>
<dbReference type="EMBL" id="FKIF01000007">
    <property type="protein sequence ID" value="SAI71208.1"/>
    <property type="molecule type" value="Genomic_DNA"/>
</dbReference>
<dbReference type="OrthoDB" id="5296742at2"/>
<protein>
    <submittedName>
        <fullName evidence="3">Flagellar hook-length control protein FliK</fullName>
    </submittedName>
</protein>
<evidence type="ECO:0000313" key="3">
    <source>
        <dbReference type="EMBL" id="SAI71208.1"/>
    </source>
</evidence>
<evidence type="ECO:0000259" key="2">
    <source>
        <dbReference type="Pfam" id="PF02120"/>
    </source>
</evidence>
<dbReference type="Gene3D" id="3.30.750.140">
    <property type="match status" value="1"/>
</dbReference>
<dbReference type="InterPro" id="IPR021136">
    <property type="entry name" value="Flagellar_hook_control-like_C"/>
</dbReference>
<keyword evidence="3" id="KW-0282">Flagellum</keyword>
<evidence type="ECO:0000256" key="1">
    <source>
        <dbReference type="SAM" id="MobiDB-lite"/>
    </source>
</evidence>